<keyword evidence="3" id="KW-0285">Flavoprotein</keyword>
<evidence type="ECO:0000313" key="8">
    <source>
        <dbReference type="Proteomes" id="UP001149165"/>
    </source>
</evidence>
<reference evidence="7" key="1">
    <citation type="submission" date="2022-11" db="EMBL/GenBank/DDBJ databases">
        <authorList>
            <person name="Petersen C."/>
        </authorList>
    </citation>
    <scope>NUCLEOTIDE SEQUENCE</scope>
    <source>
        <strain evidence="7">IBT 30069</strain>
    </source>
</reference>
<keyword evidence="8" id="KW-1185">Reference proteome</keyword>
<protein>
    <submittedName>
        <fullName evidence="7">Flavoprotein</fullName>
    </submittedName>
</protein>
<gene>
    <name evidence="7" type="ORF">N7456_000198</name>
</gene>
<keyword evidence="5" id="KW-0560">Oxidoreductase</keyword>
<organism evidence="7 8">
    <name type="scientific">Penicillium angulare</name>
    <dbReference type="NCBI Taxonomy" id="116970"/>
    <lineage>
        <taxon>Eukaryota</taxon>
        <taxon>Fungi</taxon>
        <taxon>Dikarya</taxon>
        <taxon>Ascomycota</taxon>
        <taxon>Pezizomycotina</taxon>
        <taxon>Eurotiomycetes</taxon>
        <taxon>Eurotiomycetidae</taxon>
        <taxon>Eurotiales</taxon>
        <taxon>Aspergillaceae</taxon>
        <taxon>Penicillium</taxon>
    </lineage>
</organism>
<evidence type="ECO:0000256" key="5">
    <source>
        <dbReference type="ARBA" id="ARBA00023002"/>
    </source>
</evidence>
<dbReference type="InterPro" id="IPR020946">
    <property type="entry name" value="Flavin_mOase-like"/>
</dbReference>
<comment type="caution">
    <text evidence="7">The sequence shown here is derived from an EMBL/GenBank/DDBJ whole genome shotgun (WGS) entry which is preliminary data.</text>
</comment>
<evidence type="ECO:0000256" key="1">
    <source>
        <dbReference type="ARBA" id="ARBA00001974"/>
    </source>
</evidence>
<dbReference type="Pfam" id="PF00743">
    <property type="entry name" value="FMO-like"/>
    <property type="match status" value="1"/>
</dbReference>
<dbReference type="OrthoDB" id="74360at2759"/>
<keyword evidence="4" id="KW-0274">FAD</keyword>
<dbReference type="AlphaFoldDB" id="A0A9W9KRX2"/>
<name>A0A9W9KRX2_9EURO</name>
<dbReference type="GO" id="GO:0016491">
    <property type="term" value="F:oxidoreductase activity"/>
    <property type="evidence" value="ECO:0007669"/>
    <property type="project" value="UniProtKB-KW"/>
</dbReference>
<keyword evidence="6" id="KW-0812">Transmembrane</keyword>
<dbReference type="InterPro" id="IPR036188">
    <property type="entry name" value="FAD/NAD-bd_sf"/>
</dbReference>
<dbReference type="Pfam" id="PF13450">
    <property type="entry name" value="NAD_binding_8"/>
    <property type="match status" value="1"/>
</dbReference>
<evidence type="ECO:0000256" key="2">
    <source>
        <dbReference type="ARBA" id="ARBA00010139"/>
    </source>
</evidence>
<reference evidence="7" key="2">
    <citation type="journal article" date="2023" name="IMA Fungus">
        <title>Comparative genomic study of the Penicillium genus elucidates a diverse pangenome and 15 lateral gene transfer events.</title>
        <authorList>
            <person name="Petersen C."/>
            <person name="Sorensen T."/>
            <person name="Nielsen M.R."/>
            <person name="Sondergaard T.E."/>
            <person name="Sorensen J.L."/>
            <person name="Fitzpatrick D.A."/>
            <person name="Frisvad J.C."/>
            <person name="Nielsen K.L."/>
        </authorList>
    </citation>
    <scope>NUCLEOTIDE SEQUENCE</scope>
    <source>
        <strain evidence="7">IBT 30069</strain>
    </source>
</reference>
<dbReference type="PANTHER" id="PTHR42877:SF10">
    <property type="entry name" value="L-ORNITHINE N(5)-OXYGENASE"/>
    <property type="match status" value="1"/>
</dbReference>
<accession>A0A9W9KRX2</accession>
<dbReference type="PANTHER" id="PTHR42877">
    <property type="entry name" value="L-ORNITHINE N(5)-MONOOXYGENASE-RELATED"/>
    <property type="match status" value="1"/>
</dbReference>
<feature type="transmembrane region" description="Helical" evidence="6">
    <location>
        <begin position="12"/>
        <end position="31"/>
    </location>
</feature>
<dbReference type="InterPro" id="IPR051209">
    <property type="entry name" value="FAD-bind_Monooxygenase_sf"/>
</dbReference>
<evidence type="ECO:0000256" key="6">
    <source>
        <dbReference type="SAM" id="Phobius"/>
    </source>
</evidence>
<evidence type="ECO:0000256" key="3">
    <source>
        <dbReference type="ARBA" id="ARBA00022630"/>
    </source>
</evidence>
<evidence type="ECO:0000256" key="4">
    <source>
        <dbReference type="ARBA" id="ARBA00022827"/>
    </source>
</evidence>
<proteinExistence type="inferred from homology"/>
<sequence length="556" mass="63427">MDTKKSTIVPSYSQFACIGTGFSAIALGATLKRWYQMDDIRFFERHADCGGTWHISSYPGCACDVPSALYSFSFASNPTWTKLMPSYKEIKAYQDGVVETYSLRNKMRFNKQVDECIWCEDSSRWLMIIRDVVTGEIMHHECQILFAATGQLVEPRPCDIPGASSFQGDLFHSGRWNHDVDLEGKKVVVIGNGCTAAQIVPAIANHTEKLTQIVRSKHWVFPAANFTYSPVLQWIFRWIPFTMKLHRFHIFLLAENDFRLFPMTKGAAKLREKYRKRVEKYMRETAPAKYHDLLIPDFDIGCKRRIFDCGYLDSLRNEKIVLTDSKILEIKTDGVQTADGFVPADVIVLATGFETNKFIPFTSIKGCDGTIEEHWSRYDGPGAYNCSVLSSFPNFFMLLGPNAATGHTSAIMAAENSVNYALRVLKPVLDGKAVAIDLKEDAEVNYINWVQNALSQRVWNAGCASWYVNEKKWNAMAYPWTQAHYWYRSLFPVWSHWTQKKVQKPEGRTSKVKVVWMTVLLVAALGAAIRFQDPQYWPSTLIKLFENSQLLVTHKV</sequence>
<keyword evidence="6" id="KW-0472">Membrane</keyword>
<dbReference type="EMBL" id="JAPQKH010000001">
    <property type="protein sequence ID" value="KAJ5115850.1"/>
    <property type="molecule type" value="Genomic_DNA"/>
</dbReference>
<dbReference type="SUPFAM" id="SSF51905">
    <property type="entry name" value="FAD/NAD(P)-binding domain"/>
    <property type="match status" value="1"/>
</dbReference>
<evidence type="ECO:0000313" key="7">
    <source>
        <dbReference type="EMBL" id="KAJ5115850.1"/>
    </source>
</evidence>
<comment type="cofactor">
    <cofactor evidence="1">
        <name>FAD</name>
        <dbReference type="ChEBI" id="CHEBI:57692"/>
    </cofactor>
</comment>
<comment type="similarity">
    <text evidence="2">Belongs to the FAD-binding monooxygenase family.</text>
</comment>
<keyword evidence="6" id="KW-1133">Transmembrane helix</keyword>
<dbReference type="Gene3D" id="3.50.50.60">
    <property type="entry name" value="FAD/NAD(P)-binding domain"/>
    <property type="match status" value="3"/>
</dbReference>
<dbReference type="Proteomes" id="UP001149165">
    <property type="component" value="Unassembled WGS sequence"/>
</dbReference>